<dbReference type="PROSITE" id="PS51257">
    <property type="entry name" value="PROKAR_LIPOPROTEIN"/>
    <property type="match status" value="1"/>
</dbReference>
<organism evidence="6 7">
    <name type="scientific">Anopheles albimanus</name>
    <name type="common">New world malaria mosquito</name>
    <dbReference type="NCBI Taxonomy" id="7167"/>
    <lineage>
        <taxon>Eukaryota</taxon>
        <taxon>Metazoa</taxon>
        <taxon>Ecdysozoa</taxon>
        <taxon>Arthropoda</taxon>
        <taxon>Hexapoda</taxon>
        <taxon>Insecta</taxon>
        <taxon>Pterygota</taxon>
        <taxon>Neoptera</taxon>
        <taxon>Endopterygota</taxon>
        <taxon>Diptera</taxon>
        <taxon>Nematocera</taxon>
        <taxon>Culicoidea</taxon>
        <taxon>Culicidae</taxon>
        <taxon>Anophelinae</taxon>
        <taxon>Anopheles</taxon>
    </lineage>
</organism>
<dbReference type="PANTHER" id="PTHR23199:SF12">
    <property type="entry name" value="NEUROTROPHIN 1-RELATED"/>
    <property type="match status" value="1"/>
</dbReference>
<keyword evidence="7" id="KW-1185">Reference proteome</keyword>
<sequence>MRLARVSVKVQGAGVCVLLACLLHSAVVHSSENAPPTPQEERSGVLEQSDPLVEPEPHETEGLGLEARMALPEADPQTGAPVYPASRQAMSKSYALRVLQFENSVSTKPVASRSYSQEYPTAKIMNALIKDGRRYKDVFASTIIRRPIDDDASKNATKEFMCRSTVSQQYPTYDSETKGFIVNVEGFYQGITYDECDEPGAACNNDCSSTTSDFRCEQRYDTVDVVVAHVGGNDREATLSLARIHYPSSCKCRRKDLIAEN</sequence>
<feature type="region of interest" description="Disordered" evidence="4">
    <location>
        <begin position="30"/>
        <end position="60"/>
    </location>
</feature>
<evidence type="ECO:0000313" key="7">
    <source>
        <dbReference type="Proteomes" id="UP000069272"/>
    </source>
</evidence>
<keyword evidence="1 5" id="KW-0732">Signal</keyword>
<dbReference type="Pfam" id="PF16077">
    <property type="entry name" value="Spaetzle"/>
    <property type="match status" value="1"/>
</dbReference>
<evidence type="ECO:0000256" key="2">
    <source>
        <dbReference type="ARBA" id="ARBA00023157"/>
    </source>
</evidence>
<dbReference type="GO" id="GO:0045087">
    <property type="term" value="P:innate immune response"/>
    <property type="evidence" value="ECO:0007669"/>
    <property type="project" value="TreeGrafter"/>
</dbReference>
<dbReference type="GO" id="GO:0005121">
    <property type="term" value="F:Toll binding"/>
    <property type="evidence" value="ECO:0007669"/>
    <property type="project" value="TreeGrafter"/>
</dbReference>
<dbReference type="KEGG" id="aali:118465650"/>
<dbReference type="EnsemblMetazoa" id="AALB016004-RA">
    <property type="protein sequence ID" value="AALB016004-PA"/>
    <property type="gene ID" value="AALB016004"/>
</dbReference>
<evidence type="ECO:0000256" key="3">
    <source>
        <dbReference type="ARBA" id="ARBA00023180"/>
    </source>
</evidence>
<proteinExistence type="predicted"/>
<dbReference type="AlphaFoldDB" id="A0A1Y9G8D8"/>
<evidence type="ECO:0000313" key="6">
    <source>
        <dbReference type="EnsemblMetazoa" id="AALB016004-PA"/>
    </source>
</evidence>
<reference evidence="6" key="2">
    <citation type="submission" date="2022-08" db="UniProtKB">
        <authorList>
            <consortium name="EnsemblMetazoa"/>
        </authorList>
    </citation>
    <scope>IDENTIFICATION</scope>
    <source>
        <strain evidence="6">STECLA/ALBI9_A</strain>
    </source>
</reference>
<dbReference type="InterPro" id="IPR032104">
    <property type="entry name" value="Spaetzle"/>
</dbReference>
<dbReference type="VEuPathDB" id="VectorBase:AALB016004"/>
<dbReference type="GeneID" id="118465650"/>
<feature type="signal peptide" evidence="5">
    <location>
        <begin position="1"/>
        <end position="30"/>
    </location>
</feature>
<dbReference type="Gene3D" id="2.10.90.10">
    <property type="entry name" value="Cystine-knot cytokines"/>
    <property type="match status" value="1"/>
</dbReference>
<name>A0A1Y9G8D8_ANOAL</name>
<dbReference type="InterPro" id="IPR029034">
    <property type="entry name" value="Cystine-knot_cytokine"/>
</dbReference>
<evidence type="ECO:0000256" key="5">
    <source>
        <dbReference type="SAM" id="SignalP"/>
    </source>
</evidence>
<keyword evidence="3" id="KW-0325">Glycoprotein</keyword>
<feature type="chain" id="PRO_5043825773" evidence="5">
    <location>
        <begin position="31"/>
        <end position="261"/>
    </location>
</feature>
<dbReference type="GO" id="GO:0005615">
    <property type="term" value="C:extracellular space"/>
    <property type="evidence" value="ECO:0007669"/>
    <property type="project" value="UniProtKB-ARBA"/>
</dbReference>
<dbReference type="OrthoDB" id="6359065at2759"/>
<dbReference type="GO" id="GO:0021556">
    <property type="term" value="P:central nervous system formation"/>
    <property type="evidence" value="ECO:0007669"/>
    <property type="project" value="TreeGrafter"/>
</dbReference>
<accession>A0A1Y9G8D8</accession>
<keyword evidence="2" id="KW-1015">Disulfide bond</keyword>
<dbReference type="VEuPathDB" id="VectorBase:AALB20_038335"/>
<reference evidence="6 7" key="1">
    <citation type="journal article" date="2017" name="G3 (Bethesda)">
        <title>The Physical Genome Mapping of Anopheles albimanus Corrected Scaffold Misassemblies and Identified Interarm Rearrangements in Genus Anopheles.</title>
        <authorList>
            <person name="Artemov G.N."/>
            <person name="Peery A.N."/>
            <person name="Jiang X."/>
            <person name="Tu Z."/>
            <person name="Stegniy V.N."/>
            <person name="Sharakhova M.V."/>
            <person name="Sharakhov I.V."/>
        </authorList>
    </citation>
    <scope>NUCLEOTIDE SEQUENCE [LARGE SCALE GENOMIC DNA]</scope>
    <source>
        <strain evidence="6 7">ALBI9_A</strain>
    </source>
</reference>
<dbReference type="SUPFAM" id="SSF57501">
    <property type="entry name" value="Cystine-knot cytokines"/>
    <property type="match status" value="1"/>
</dbReference>
<dbReference type="Proteomes" id="UP000069272">
    <property type="component" value="Chromosome X"/>
</dbReference>
<evidence type="ECO:0000256" key="4">
    <source>
        <dbReference type="SAM" id="MobiDB-lite"/>
    </source>
</evidence>
<protein>
    <submittedName>
        <fullName evidence="6">Spaetzle domain-containing protein</fullName>
    </submittedName>
</protein>
<dbReference type="GO" id="GO:0008083">
    <property type="term" value="F:growth factor activity"/>
    <property type="evidence" value="ECO:0007669"/>
    <property type="project" value="TreeGrafter"/>
</dbReference>
<evidence type="ECO:0000256" key="1">
    <source>
        <dbReference type="ARBA" id="ARBA00022729"/>
    </source>
</evidence>
<dbReference type="RefSeq" id="XP_035789961.1">
    <property type="nucleotide sequence ID" value="XM_035934068.1"/>
</dbReference>
<dbReference type="STRING" id="7167.A0A1Y9G8D8"/>
<dbReference type="PANTHER" id="PTHR23199">
    <property type="entry name" value="NEUROTROPHIN 1-RELATED"/>
    <property type="match status" value="1"/>
</dbReference>
<dbReference type="InterPro" id="IPR052444">
    <property type="entry name" value="Spz/Toll_ligand-like"/>
</dbReference>